<evidence type="ECO:0000313" key="1">
    <source>
        <dbReference type="EMBL" id="CAG8598561.1"/>
    </source>
</evidence>
<dbReference type="AlphaFoldDB" id="A0A9N9GDE9"/>
<accession>A0A9N9GDE9</accession>
<proteinExistence type="predicted"/>
<name>A0A9N9GDE9_9GLOM</name>
<protein>
    <submittedName>
        <fullName evidence="1">6838_t:CDS:1</fullName>
    </submittedName>
</protein>
<keyword evidence="2" id="KW-1185">Reference proteome</keyword>
<reference evidence="1" key="1">
    <citation type="submission" date="2021-06" db="EMBL/GenBank/DDBJ databases">
        <authorList>
            <person name="Kallberg Y."/>
            <person name="Tangrot J."/>
            <person name="Rosling A."/>
        </authorList>
    </citation>
    <scope>NUCLEOTIDE SEQUENCE</scope>
    <source>
        <strain evidence="1">UK204</strain>
    </source>
</reference>
<dbReference type="EMBL" id="CAJVPQ010002479">
    <property type="protein sequence ID" value="CAG8598561.1"/>
    <property type="molecule type" value="Genomic_DNA"/>
</dbReference>
<dbReference type="Proteomes" id="UP000789570">
    <property type="component" value="Unassembled WGS sequence"/>
</dbReference>
<gene>
    <name evidence="1" type="ORF">FCALED_LOCUS8471</name>
</gene>
<organism evidence="1 2">
    <name type="scientific">Funneliformis caledonium</name>
    <dbReference type="NCBI Taxonomy" id="1117310"/>
    <lineage>
        <taxon>Eukaryota</taxon>
        <taxon>Fungi</taxon>
        <taxon>Fungi incertae sedis</taxon>
        <taxon>Mucoromycota</taxon>
        <taxon>Glomeromycotina</taxon>
        <taxon>Glomeromycetes</taxon>
        <taxon>Glomerales</taxon>
        <taxon>Glomeraceae</taxon>
        <taxon>Funneliformis</taxon>
    </lineage>
</organism>
<comment type="caution">
    <text evidence="1">The sequence shown here is derived from an EMBL/GenBank/DDBJ whole genome shotgun (WGS) entry which is preliminary data.</text>
</comment>
<sequence>MSLSDTKGKLSKDKLAEALRRKLDIGQANPYFLLALPIASKKKSKYLNKLHNLAASSRQLNQESKAVLELGPEIIDIMYYEVDEEEIEISYLDRLIRVISATTVHPLA</sequence>
<evidence type="ECO:0000313" key="2">
    <source>
        <dbReference type="Proteomes" id="UP000789570"/>
    </source>
</evidence>